<dbReference type="VEuPathDB" id="VectorBase:LOC119175879"/>
<sequence length="1261" mass="140455">MSGKRSGARGFKRPLSVRTKTIKVRKGQSSSVNPSKRKFRNEAKNQVFGAFPLKDQGGGRLTEENLQQHNGCAYESDAGDKLGIAETESNYSAESDCSLGSVMTKNRLLQTWDPTSELHKEMLAMYNASTDIIKSKGGQQTDTEYFAVLMTTIETVDSDISRTSAAALLSIFAKRVPAAVLRMKFSWITTMCINFMQLYSQPTHVVLLRNLLGLLTSCLKSLDLATWSQSSTLQVFSFMFPYIIHIRPKLRKLAQKLICSILMSSSIMLAPDAPPTHPAVPALSSFCLPIIKSSAAMSFPVSTLHIFGFFKLVLHLFPQAEVKTACEAVLQVMGACHPTVVQCGLVMLQSFFASRPRPAVTLSPQLNAQLVNALYDYKPGVQDPKLLDVWLVTVQEALANLQSSSDELFLSNLPKFVGVAIESWLSGRSETYGTASTVIMTLLKQSFQACLDKEVKQSSTSTLCHSTGTKVVEQMQRALQYQFVFAQDQVLLTWATCFEVLGKKCGKDMLEPLRTMAEWRESPKHSNKALVDRTIAAAIKAMDPELVLQAIPLNMSGEKCQDFQRSWILPLLRDNLRSTRISLFTNNFLPLACAFHVLGEASDKPESLTKAYQILEKQIWSLLPGICTSPADCIESFPKIAKTLGNNLSNRSDLRLDIMSALRRLISSNILNDDGDPEMSRYAKNFLPILFNIYTSESSSQCEEGIRLAAFDTIKAFVEIADGKLCDTLFCTAYEKATDDTSHSKHAILDLARSLVCKIGHENVERLYKLGKDNIENSDHRVQKKAYRVIEEICRCPTTVCKEFIESHVGELTECLQDSLQGICMGSRAPRLRCLVLVLAKLSVEHKSFAWKALNEAVLCTKVPASKVQQAAYEVIASVGKALIRWQPDDPGEAVTELVVRLTKGLLGRTYLLSSCIMALSFALYEFKDVCRSDMLNAVIKSVMNVLESGKREVVKAALHFVQMLFFILTPEHLKEHLSELIPKLCSMTEDCQKHFRRKIREILVKLIRKFGYDSIIELLPESHRKLAVNIRKVENRKKRNKDKKSREYQAKDKPEGDGASSSGILRRPATEGIEQILLDSSEDESDNSDEDVPASRRSKKAASAWIEERGEDDIVDFLDKSAGKQILSTDPKALPEKKKKCPFETTKDGRLLILDLEARKAEQDELSSEAEEAVNDLLEIMTDHKTKKRNAPSNSDGEGTSGAGEGAASGAGPTKKKKTRKTSDEDPRKSKFEPYAYLPLNRKQLNKRSKKTSTAFKGVL</sequence>
<dbReference type="EMBL" id="GHWJ01003575">
    <property type="protein sequence ID" value="NOV36312.1"/>
    <property type="molecule type" value="Transcribed_RNA"/>
</dbReference>
<evidence type="ECO:0000256" key="1">
    <source>
        <dbReference type="ARBA" id="ARBA00004123"/>
    </source>
</evidence>
<name>A0A6M2CRX4_RHIMP</name>
<feature type="domain" description="RRP12 N-terminal HEAT" evidence="6">
    <location>
        <begin position="115"/>
        <end position="354"/>
    </location>
</feature>
<evidence type="ECO:0000259" key="6">
    <source>
        <dbReference type="Pfam" id="PF25772"/>
    </source>
</evidence>
<organism evidence="7">
    <name type="scientific">Rhipicephalus microplus</name>
    <name type="common">Cattle tick</name>
    <name type="synonym">Boophilus microplus</name>
    <dbReference type="NCBI Taxonomy" id="6941"/>
    <lineage>
        <taxon>Eukaryota</taxon>
        <taxon>Metazoa</taxon>
        <taxon>Ecdysozoa</taxon>
        <taxon>Arthropoda</taxon>
        <taxon>Chelicerata</taxon>
        <taxon>Arachnida</taxon>
        <taxon>Acari</taxon>
        <taxon>Parasitiformes</taxon>
        <taxon>Ixodida</taxon>
        <taxon>Ixodoidea</taxon>
        <taxon>Ixodidae</taxon>
        <taxon>Rhipicephalinae</taxon>
        <taxon>Rhipicephalus</taxon>
        <taxon>Boophilus</taxon>
    </lineage>
</organism>
<feature type="compositionally biased region" description="Acidic residues" evidence="4">
    <location>
        <begin position="1081"/>
        <end position="1093"/>
    </location>
</feature>
<dbReference type="InterPro" id="IPR016024">
    <property type="entry name" value="ARM-type_fold"/>
</dbReference>
<dbReference type="PANTHER" id="PTHR48287">
    <property type="entry name" value="ARM REPEAT SUPERFAMILY PROTEIN"/>
    <property type="match status" value="1"/>
</dbReference>
<dbReference type="InterPro" id="IPR012978">
    <property type="entry name" value="HEAT_RRP12"/>
</dbReference>
<dbReference type="PANTHER" id="PTHR48287:SF1">
    <property type="entry name" value="ARM REPEAT SUPERFAMILY PROTEIN"/>
    <property type="match status" value="1"/>
</dbReference>
<feature type="compositionally biased region" description="Basic residues" evidence="4">
    <location>
        <begin position="1"/>
        <end position="12"/>
    </location>
</feature>
<feature type="region of interest" description="Disordered" evidence="4">
    <location>
        <begin position="1"/>
        <end position="38"/>
    </location>
</feature>
<feature type="region of interest" description="Disordered" evidence="4">
    <location>
        <begin position="1079"/>
        <end position="1106"/>
    </location>
</feature>
<feature type="compositionally biased region" description="Gly residues" evidence="4">
    <location>
        <begin position="1200"/>
        <end position="1210"/>
    </location>
</feature>
<dbReference type="InterPro" id="IPR057860">
    <property type="entry name" value="HEAT_RRP12_N"/>
</dbReference>
<dbReference type="OrthoDB" id="2192888at2759"/>
<dbReference type="InterPro" id="IPR052087">
    <property type="entry name" value="RRP12"/>
</dbReference>
<evidence type="ECO:0000313" key="7">
    <source>
        <dbReference type="EMBL" id="NOV36312.1"/>
    </source>
</evidence>
<feature type="compositionally biased region" description="Basic and acidic residues" evidence="4">
    <location>
        <begin position="1222"/>
        <end position="1233"/>
    </location>
</feature>
<proteinExistence type="inferred from homology"/>
<accession>A0A6M2CRX4</accession>
<keyword evidence="3" id="KW-0539">Nucleus</keyword>
<feature type="domain" description="RRP12 HEAT" evidence="5">
    <location>
        <begin position="437"/>
        <end position="696"/>
    </location>
</feature>
<evidence type="ECO:0000256" key="3">
    <source>
        <dbReference type="ARBA" id="ARBA00023242"/>
    </source>
</evidence>
<comment type="subcellular location">
    <subcellularLocation>
        <location evidence="1">Nucleus</location>
    </subcellularLocation>
</comment>
<evidence type="ECO:0000256" key="2">
    <source>
        <dbReference type="ARBA" id="ARBA00007690"/>
    </source>
</evidence>
<dbReference type="GO" id="GO:0005634">
    <property type="term" value="C:nucleus"/>
    <property type="evidence" value="ECO:0007669"/>
    <property type="project" value="UniProtKB-SubCell"/>
</dbReference>
<feature type="region of interest" description="Disordered" evidence="4">
    <location>
        <begin position="1178"/>
        <end position="1261"/>
    </location>
</feature>
<evidence type="ECO:0000259" key="5">
    <source>
        <dbReference type="Pfam" id="PF08161"/>
    </source>
</evidence>
<feature type="region of interest" description="Disordered" evidence="4">
    <location>
        <begin position="1036"/>
        <end position="1066"/>
    </location>
</feature>
<dbReference type="Pfam" id="PF25772">
    <property type="entry name" value="HEAT_RRP12_N"/>
    <property type="match status" value="1"/>
</dbReference>
<feature type="compositionally biased region" description="Basic and acidic residues" evidence="4">
    <location>
        <begin position="1045"/>
        <end position="1057"/>
    </location>
</feature>
<dbReference type="Gene3D" id="1.25.10.10">
    <property type="entry name" value="Leucine-rich Repeat Variant"/>
    <property type="match status" value="2"/>
</dbReference>
<protein>
    <submittedName>
        <fullName evidence="7">Hipothetical protein</fullName>
    </submittedName>
</protein>
<dbReference type="InterPro" id="IPR011989">
    <property type="entry name" value="ARM-like"/>
</dbReference>
<dbReference type="SUPFAM" id="SSF48371">
    <property type="entry name" value="ARM repeat"/>
    <property type="match status" value="2"/>
</dbReference>
<reference evidence="7" key="1">
    <citation type="submission" date="2019-09" db="EMBL/GenBank/DDBJ databases">
        <title>Organ-specific transcriptomic study of the physiology of the cattle tick, Rhipicephalus microplus.</title>
        <authorList>
            <person name="Tirloni L."/>
            <person name="Braz G."/>
            <person name="Gandara A.C.P."/>
            <person name="Sabadin G.A."/>
            <person name="da Silva R.M."/>
            <person name="Guizzo M.G."/>
            <person name="Machado J.A."/>
            <person name="Costa E.P."/>
            <person name="Gomes H.F."/>
            <person name="Moraes J."/>
            <person name="Mota M.B.S."/>
            <person name="Mesquita R.D."/>
            <person name="Alvarenga P.H."/>
            <person name="Alves F."/>
            <person name="Seixas A."/>
            <person name="da Fonseca R.N."/>
            <person name="Fogaca A."/>
            <person name="Logullo C."/>
            <person name="Tanaka A."/>
            <person name="Daffre S."/>
            <person name="Termignoni C."/>
            <person name="Vaz I.S.Jr."/>
            <person name="Oliveira P.L."/>
            <person name="Ribeiro J.M."/>
        </authorList>
    </citation>
    <scope>NUCLEOTIDE SEQUENCE</scope>
    <source>
        <strain evidence="7">Porto Alegre</strain>
    </source>
</reference>
<evidence type="ECO:0000256" key="4">
    <source>
        <dbReference type="SAM" id="MobiDB-lite"/>
    </source>
</evidence>
<dbReference type="Pfam" id="PF08161">
    <property type="entry name" value="RRP12_HEAT"/>
    <property type="match status" value="1"/>
</dbReference>
<comment type="similarity">
    <text evidence="2">Belongs to the RRP12 family.</text>
</comment>
<dbReference type="AlphaFoldDB" id="A0A6M2CRX4"/>